<feature type="compositionally biased region" description="Basic residues" evidence="1">
    <location>
        <begin position="437"/>
        <end position="447"/>
    </location>
</feature>
<feature type="region of interest" description="Disordered" evidence="1">
    <location>
        <begin position="434"/>
        <end position="463"/>
    </location>
</feature>
<name>A0A6A3KY47_9STRA</name>
<evidence type="ECO:0000256" key="1">
    <source>
        <dbReference type="SAM" id="MobiDB-lite"/>
    </source>
</evidence>
<accession>A0A6A3KY47</accession>
<evidence type="ECO:0000313" key="3">
    <source>
        <dbReference type="Proteomes" id="UP000460718"/>
    </source>
</evidence>
<dbReference type="AlphaFoldDB" id="A0A6A3KY47"/>
<organism evidence="2 3">
    <name type="scientific">Phytophthora fragariae</name>
    <dbReference type="NCBI Taxonomy" id="53985"/>
    <lineage>
        <taxon>Eukaryota</taxon>
        <taxon>Sar</taxon>
        <taxon>Stramenopiles</taxon>
        <taxon>Oomycota</taxon>
        <taxon>Peronosporomycetes</taxon>
        <taxon>Peronosporales</taxon>
        <taxon>Peronosporaceae</taxon>
        <taxon>Phytophthora</taxon>
    </lineage>
</organism>
<comment type="caution">
    <text evidence="2">The sequence shown here is derived from an EMBL/GenBank/DDBJ whole genome shotgun (WGS) entry which is preliminary data.</text>
</comment>
<dbReference type="SUPFAM" id="SSF48403">
    <property type="entry name" value="Ankyrin repeat"/>
    <property type="match status" value="1"/>
</dbReference>
<dbReference type="Gene3D" id="1.25.40.20">
    <property type="entry name" value="Ankyrin repeat-containing domain"/>
    <property type="match status" value="1"/>
</dbReference>
<reference evidence="2 3" key="1">
    <citation type="submission" date="2018-09" db="EMBL/GenBank/DDBJ databases">
        <title>Genomic investigation of the strawberry pathogen Phytophthora fragariae indicates pathogenicity is determined by transcriptional variation in three key races.</title>
        <authorList>
            <person name="Adams T.M."/>
            <person name="Armitage A.D."/>
            <person name="Sobczyk M.K."/>
            <person name="Bates H.J."/>
            <person name="Dunwell J.M."/>
            <person name="Nellist C.F."/>
            <person name="Harrison R.J."/>
        </authorList>
    </citation>
    <scope>NUCLEOTIDE SEQUENCE [LARGE SCALE GENOMIC DNA]</scope>
    <source>
        <strain evidence="2 3">SCRP245</strain>
    </source>
</reference>
<proteinExistence type="predicted"/>
<sequence length="1052" mass="118125">MTSTPTSPLLAVALLFRSKPQFAGIDHVVHAVSAFADSSVELPLATASRFGSVALLERIWSSSVDLEPGGRSLWSCGGRPVAVRAVPGLRRAAGALEILRFFRENGTTVHNDEEEQEEDGEWDEEKMNWERGRWVLWGGVDAAAAALAKHTDVVKWMYKSYDHEDRNDYKAIDAALITGDMELANWVMDRTGMNPEGHEAIFGAAVNGHVEPLQWFQDRGEYTSWDAGTLIKAAEAGQLNVVRWIIDRDRKDGELGNESGSDEYDIEYRFKDRARRTFLTCLGGEASLAIHAACINGHLDVAKYLHACIAMPLNRLEEYKEKDRLQKRISALAPRLGDDHNAAEVSGETMLRAAEKGFLDVVQWLYTEYHGDPRLDLFWVKGVADDEYGYSENEYSDNEQPYCSVVDVAAASGHLDIVQYLLQVENKVFKDSEDARAHKRRRTHKFPNSKTDDPSFFLVSSPEPPVERIEARSLRPLQTTEPKTRPRTMRPDAAFDAQDARDAAFNPLVALQSLLAADVASAKQRVRAAQQLQSYFARLSPTPGLLLSYEPYLPLLTEILGTKGQELQAAVLAVLLALAGHNPAGFSDWMARNTQLGSEPWLVQWSYALLLQTEKTVPRRGDADEWDKASTQFKEFDRAFARVLHMWRTLLDHTADVALVDQLVKYLQALLVQQEEGADKWRKMMLKKLQTHFVDIADVLIGWMMSTGPHSPLREEILPLLHHFGRLWADNSVFSLQLLNSFADEIVNFAFQIWLYPRKKVPIAHSLECSIVWHLVPSQSILFSAWPIVPSICSNARLLENTRPVQAAAVRILEGEIPARIVRKGGQPKRLKILECLFHARCGNGATHITQLCLHLLRLGGISALKTLGTRAFQRLNGRHGGKGNNYFVFAASCFVLASRDSEILMFTSDDDVTHAVGILELITAKLEKQSHRNRQHRLTPRQVCLVLKMASTFVGAVSRFLCDRDGVAEIVKGVSLRLLECAIHMLPSETVVIRDHRLAVEMLKVIDTVLSQADIALLTPHKVYANLLEKTSYWTSVALYKVGSYRRHWVV</sequence>
<dbReference type="EMBL" id="QXFW01000453">
    <property type="protein sequence ID" value="KAE9011750.1"/>
    <property type="molecule type" value="Genomic_DNA"/>
</dbReference>
<gene>
    <name evidence="2" type="ORF">PF011_g9223</name>
</gene>
<dbReference type="Proteomes" id="UP000460718">
    <property type="component" value="Unassembled WGS sequence"/>
</dbReference>
<dbReference type="PANTHER" id="PTHR46586">
    <property type="entry name" value="ANKYRIN REPEAT-CONTAINING PROTEIN"/>
    <property type="match status" value="1"/>
</dbReference>
<dbReference type="PANTHER" id="PTHR46586:SF3">
    <property type="entry name" value="ANKYRIN REPEAT-CONTAINING PROTEIN"/>
    <property type="match status" value="1"/>
</dbReference>
<evidence type="ECO:0000313" key="2">
    <source>
        <dbReference type="EMBL" id="KAE9011750.1"/>
    </source>
</evidence>
<protein>
    <submittedName>
        <fullName evidence="2">Uncharacterized protein</fullName>
    </submittedName>
</protein>
<dbReference type="InterPro" id="IPR052050">
    <property type="entry name" value="SecEffector_AnkRepeat"/>
</dbReference>
<dbReference type="InterPro" id="IPR036770">
    <property type="entry name" value="Ankyrin_rpt-contain_sf"/>
</dbReference>